<dbReference type="AlphaFoldDB" id="A0A1K0GZQ6"/>
<dbReference type="InterPro" id="IPR036875">
    <property type="entry name" value="Znf_CCHC_sf"/>
</dbReference>
<dbReference type="GO" id="GO:0008270">
    <property type="term" value="F:zinc ion binding"/>
    <property type="evidence" value="ECO:0007669"/>
    <property type="project" value="UniProtKB-KW"/>
</dbReference>
<evidence type="ECO:0000313" key="5">
    <source>
        <dbReference type="Proteomes" id="UP000179920"/>
    </source>
</evidence>
<evidence type="ECO:0000256" key="2">
    <source>
        <dbReference type="PROSITE-ProRule" id="PRU00047"/>
    </source>
</evidence>
<accession>A0A1K0GZQ6</accession>
<protein>
    <recommendedName>
        <fullName evidence="3">CCHC-type domain-containing protein</fullName>
    </recommendedName>
</protein>
<sequence length="223" mass="24985">MADSSKNNNRRPLPQISPRLVVVAFYHRFRVSGARPLTADSMLSSIIMRSFSNKLRTKYFAEHGDRPVPIAIDLFDWAVKKCTVHSAAKEHELLATTYALHWDQRALSSDRNALFNSVFILHERLHGKEQTAESITDILHQCYELAAESAPVLLPPRSEASELTALRAATLINCWACGELGHAANRCPDDAAHAKWKQGRIKVHPKGHVNTCIVLPFKGDRDD</sequence>
<gene>
    <name evidence="4" type="ORF">UBRO_20432</name>
</gene>
<keyword evidence="2" id="KW-0862">Zinc</keyword>
<keyword evidence="2" id="KW-0863">Zinc-finger</keyword>
<keyword evidence="2" id="KW-0479">Metal-binding</keyword>
<dbReference type="PROSITE" id="PS50158">
    <property type="entry name" value="ZF_CCHC"/>
    <property type="match status" value="1"/>
</dbReference>
<evidence type="ECO:0000313" key="4">
    <source>
        <dbReference type="EMBL" id="SAM64009.1"/>
    </source>
</evidence>
<organism evidence="4 5">
    <name type="scientific">Ustilago bromivora</name>
    <dbReference type="NCBI Taxonomy" id="307758"/>
    <lineage>
        <taxon>Eukaryota</taxon>
        <taxon>Fungi</taxon>
        <taxon>Dikarya</taxon>
        <taxon>Basidiomycota</taxon>
        <taxon>Ustilaginomycotina</taxon>
        <taxon>Ustilaginomycetes</taxon>
        <taxon>Ustilaginales</taxon>
        <taxon>Ustilaginaceae</taxon>
        <taxon>Ustilago</taxon>
    </lineage>
</organism>
<dbReference type="InterPro" id="IPR001878">
    <property type="entry name" value="Znf_CCHC"/>
</dbReference>
<dbReference type="SUPFAM" id="SSF57756">
    <property type="entry name" value="Retrovirus zinc finger-like domains"/>
    <property type="match status" value="1"/>
</dbReference>
<dbReference type="EMBL" id="LT558117">
    <property type="protein sequence ID" value="SAM64009.1"/>
    <property type="molecule type" value="Genomic_DNA"/>
</dbReference>
<evidence type="ECO:0000259" key="3">
    <source>
        <dbReference type="PROSITE" id="PS50158"/>
    </source>
</evidence>
<feature type="domain" description="CCHC-type" evidence="3">
    <location>
        <begin position="174"/>
        <end position="189"/>
    </location>
</feature>
<proteinExistence type="predicted"/>
<dbReference type="OrthoDB" id="10464517at2759"/>
<evidence type="ECO:0000256" key="1">
    <source>
        <dbReference type="ARBA" id="ARBA00022664"/>
    </source>
</evidence>
<dbReference type="GO" id="GO:0006397">
    <property type="term" value="P:mRNA processing"/>
    <property type="evidence" value="ECO:0007669"/>
    <property type="project" value="UniProtKB-KW"/>
</dbReference>
<dbReference type="Proteomes" id="UP000179920">
    <property type="component" value="Chromosome I"/>
</dbReference>
<keyword evidence="1" id="KW-0507">mRNA processing</keyword>
<reference evidence="5" key="1">
    <citation type="submission" date="2016-04" db="EMBL/GenBank/DDBJ databases">
        <authorList>
            <person name="Guldener U."/>
            <person name="Guldener U."/>
        </authorList>
    </citation>
    <scope>NUCLEOTIDE SEQUENCE [LARGE SCALE GENOMIC DNA]</scope>
    <source>
        <strain evidence="5">UB2112</strain>
    </source>
</reference>
<dbReference type="GO" id="GO:0003676">
    <property type="term" value="F:nucleic acid binding"/>
    <property type="evidence" value="ECO:0007669"/>
    <property type="project" value="InterPro"/>
</dbReference>
<name>A0A1K0GZQ6_9BASI</name>